<reference evidence="3" key="1">
    <citation type="submission" date="2017-04" db="EMBL/GenBank/DDBJ databases">
        <authorList>
            <person name="Varghese N."/>
            <person name="Submissions S."/>
        </authorList>
    </citation>
    <scope>NUCLEOTIDE SEQUENCE [LARGE SCALE GENOMIC DNA]</scope>
    <source>
        <strain evidence="3">LMG 29540</strain>
    </source>
</reference>
<dbReference type="InterPro" id="IPR000157">
    <property type="entry name" value="TIR_dom"/>
</dbReference>
<gene>
    <name evidence="2" type="ORF">SAMN06265784_103430</name>
</gene>
<name>A0A1X7K7V9_9BURK</name>
<dbReference type="EMBL" id="FXAT01000003">
    <property type="protein sequence ID" value="SMG36893.1"/>
    <property type="molecule type" value="Genomic_DNA"/>
</dbReference>
<accession>A0A1X7K7V9</accession>
<protein>
    <submittedName>
        <fullName evidence="2">TIR domain-containing protein</fullName>
    </submittedName>
</protein>
<dbReference type="SUPFAM" id="SSF52200">
    <property type="entry name" value="Toll/Interleukin receptor TIR domain"/>
    <property type="match status" value="1"/>
</dbReference>
<dbReference type="Proteomes" id="UP000193228">
    <property type="component" value="Unassembled WGS sequence"/>
</dbReference>
<dbReference type="STRING" id="1515439.SAMN06265784_103430"/>
<evidence type="ECO:0000313" key="2">
    <source>
        <dbReference type="EMBL" id="SMG36893.1"/>
    </source>
</evidence>
<dbReference type="Gene3D" id="3.40.50.10140">
    <property type="entry name" value="Toll/interleukin-1 receptor homology (TIR) domain"/>
    <property type="match status" value="1"/>
</dbReference>
<dbReference type="AlphaFoldDB" id="A0A1X7K7V9"/>
<proteinExistence type="predicted"/>
<dbReference type="OrthoDB" id="1426235at2"/>
<evidence type="ECO:0000313" key="3">
    <source>
        <dbReference type="Proteomes" id="UP000193228"/>
    </source>
</evidence>
<dbReference type="Pfam" id="PF13676">
    <property type="entry name" value="TIR_2"/>
    <property type="match status" value="1"/>
</dbReference>
<keyword evidence="3" id="KW-1185">Reference proteome</keyword>
<evidence type="ECO:0000259" key="1">
    <source>
        <dbReference type="PROSITE" id="PS50104"/>
    </source>
</evidence>
<feature type="domain" description="TIR" evidence="1">
    <location>
        <begin position="1"/>
        <end position="142"/>
    </location>
</feature>
<dbReference type="RefSeq" id="WP_085482872.1">
    <property type="nucleotide sequence ID" value="NZ_FXAT01000003.1"/>
</dbReference>
<dbReference type="PROSITE" id="PS50104">
    <property type="entry name" value="TIR"/>
    <property type="match status" value="1"/>
</dbReference>
<dbReference type="SMART" id="SM00255">
    <property type="entry name" value="TIR"/>
    <property type="match status" value="1"/>
</dbReference>
<dbReference type="GO" id="GO:0007165">
    <property type="term" value="P:signal transduction"/>
    <property type="evidence" value="ECO:0007669"/>
    <property type="project" value="InterPro"/>
</dbReference>
<dbReference type="InterPro" id="IPR035897">
    <property type="entry name" value="Toll_tir_struct_dom_sf"/>
</dbReference>
<organism evidence="2 3">
    <name type="scientific">Paraburkholderia susongensis</name>
    <dbReference type="NCBI Taxonomy" id="1515439"/>
    <lineage>
        <taxon>Bacteria</taxon>
        <taxon>Pseudomonadati</taxon>
        <taxon>Pseudomonadota</taxon>
        <taxon>Betaproteobacteria</taxon>
        <taxon>Burkholderiales</taxon>
        <taxon>Burkholderiaceae</taxon>
        <taxon>Paraburkholderia</taxon>
    </lineage>
</organism>
<sequence length="323" mass="35839">MASLFFSYSHIDEQLRDRLEVHLAQLKRDGLIDAWHDRRILAGSNLDDSISEQLEAADIVLLLVSSDFINSDYCYSREMEPALERHARKEAHVIPVILRACDWTSSPIGKLLAVPTDARAVTSWPNQDEALTDVAKAIRKVANSLVSKNAAAQSQIRSAQAPSIAAPAAAAAELLPRSSNMRLKKEFSDFDRDEFITGTFDFMARFFDGSLQELGARHPDFKGRFERIDSRKFTASIYKGGKAVAQCTVALGAFGRSTGEITYSDQVSSHSNSYNEALTVGADSQQLFFKPMMSMMGGSRDHQLSSQGAAEYYWSRLIERLQG</sequence>